<proteinExistence type="predicted"/>
<gene>
    <name evidence="2" type="ordered locus">MSMEI_3812</name>
</gene>
<dbReference type="AlphaFoldDB" id="I7FFR3"/>
<dbReference type="KEGG" id="msg:MSMEI_3812"/>
<accession>I7FFR3</accession>
<protein>
    <submittedName>
        <fullName evidence="2">Uncharacterized protein</fullName>
    </submittedName>
</protein>
<evidence type="ECO:0000256" key="1">
    <source>
        <dbReference type="SAM" id="MobiDB-lite"/>
    </source>
</evidence>
<evidence type="ECO:0000313" key="2">
    <source>
        <dbReference type="EMBL" id="AFP40270.1"/>
    </source>
</evidence>
<dbReference type="PATRIC" id="fig|246196.56.peg.3904"/>
<evidence type="ECO:0000313" key="3">
    <source>
        <dbReference type="Proteomes" id="UP000006158"/>
    </source>
</evidence>
<reference evidence="2 3" key="1">
    <citation type="journal article" date="2007" name="Genome Biol.">
        <title>Interrupted coding sequences in Mycobacterium smegmatis: authentic mutations or sequencing errors?</title>
        <authorList>
            <person name="Deshayes C."/>
            <person name="Perrodou E."/>
            <person name="Gallien S."/>
            <person name="Euphrasie D."/>
            <person name="Schaeffer C."/>
            <person name="Van-Dorsselaer A."/>
            <person name="Poch O."/>
            <person name="Lecompte O."/>
            <person name="Reyrat J.M."/>
        </authorList>
    </citation>
    <scope>NUCLEOTIDE SEQUENCE [LARGE SCALE GENOMIC DNA]</scope>
    <source>
        <strain evidence="3">ATCC 700084 / mc(2)155</strain>
    </source>
</reference>
<reference evidence="2 3" key="2">
    <citation type="journal article" date="2009" name="Genome Res.">
        <title>Ortho-proteogenomics: multiple proteomes investigation through orthology and a new MS-based protocol.</title>
        <authorList>
            <person name="Gallien S."/>
            <person name="Perrodou E."/>
            <person name="Carapito C."/>
            <person name="Deshayes C."/>
            <person name="Reyrat J.M."/>
            <person name="Van Dorsselaer A."/>
            <person name="Poch O."/>
            <person name="Schaeffer C."/>
            <person name="Lecompte O."/>
        </authorList>
    </citation>
    <scope>NUCLEOTIDE SEQUENCE [LARGE SCALE GENOMIC DNA]</scope>
    <source>
        <strain evidence="3">ATCC 700084 / mc(2)155</strain>
    </source>
</reference>
<organism evidence="2 3">
    <name type="scientific">Mycolicibacterium smegmatis (strain ATCC 700084 / mc(2)155)</name>
    <name type="common">Mycobacterium smegmatis</name>
    <dbReference type="NCBI Taxonomy" id="246196"/>
    <lineage>
        <taxon>Bacteria</taxon>
        <taxon>Bacillati</taxon>
        <taxon>Actinomycetota</taxon>
        <taxon>Actinomycetes</taxon>
        <taxon>Mycobacteriales</taxon>
        <taxon>Mycobacteriaceae</taxon>
        <taxon>Mycolicibacterium</taxon>
    </lineage>
</organism>
<dbReference type="EMBL" id="CP001663">
    <property type="protein sequence ID" value="AFP40270.1"/>
    <property type="molecule type" value="Genomic_DNA"/>
</dbReference>
<feature type="region of interest" description="Disordered" evidence="1">
    <location>
        <begin position="25"/>
        <end position="54"/>
    </location>
</feature>
<dbReference type="Proteomes" id="UP000006158">
    <property type="component" value="Chromosome"/>
</dbReference>
<sequence length="105" mass="10452">MSGGEDGITGAPGYLGLSGEAGKAMAGRAVAGSRPPGAESGRAQRGSWTAHGTSARCARYQPGPSAMALRHVSAGAIAMVDADGLAVAKLARRAVHRELGPPCLE</sequence>
<name>I7FFR3_MYCS2</name>